<organism evidence="1 2">
    <name type="scientific">Coleofasciculus chthonoplastes PCC 7420</name>
    <dbReference type="NCBI Taxonomy" id="118168"/>
    <lineage>
        <taxon>Bacteria</taxon>
        <taxon>Bacillati</taxon>
        <taxon>Cyanobacteriota</taxon>
        <taxon>Cyanophyceae</taxon>
        <taxon>Coleofasciculales</taxon>
        <taxon>Coleofasciculaceae</taxon>
        <taxon>Coleofasciculus</taxon>
    </lineage>
</organism>
<keyword evidence="2" id="KW-1185">Reference proteome</keyword>
<sequence>MGDAATQGRWQRVEVLSQLCPAEGERLANFILTLENTNG</sequence>
<dbReference type="EMBL" id="DS989849">
    <property type="protein sequence ID" value="EDX75376.1"/>
    <property type="molecule type" value="Genomic_DNA"/>
</dbReference>
<dbReference type="AlphaFoldDB" id="B4VRJ5"/>
<gene>
    <name evidence="1" type="ORF">MC7420_1294</name>
</gene>
<dbReference type="HOGENOM" id="CLU_3307942_0_0_3"/>
<protein>
    <submittedName>
        <fullName evidence="1">Uncharacterized protein</fullName>
    </submittedName>
</protein>
<name>B4VRJ5_9CYAN</name>
<dbReference type="Proteomes" id="UP000003835">
    <property type="component" value="Unassembled WGS sequence"/>
</dbReference>
<evidence type="ECO:0000313" key="2">
    <source>
        <dbReference type="Proteomes" id="UP000003835"/>
    </source>
</evidence>
<evidence type="ECO:0000313" key="1">
    <source>
        <dbReference type="EMBL" id="EDX75376.1"/>
    </source>
</evidence>
<dbReference type="STRING" id="118168.MC7420_1294"/>
<reference evidence="1 2" key="1">
    <citation type="submission" date="2008-07" db="EMBL/GenBank/DDBJ databases">
        <authorList>
            <person name="Tandeau de Marsac N."/>
            <person name="Ferriera S."/>
            <person name="Johnson J."/>
            <person name="Kravitz S."/>
            <person name="Beeson K."/>
            <person name="Sutton G."/>
            <person name="Rogers Y.-H."/>
            <person name="Friedman R."/>
            <person name="Frazier M."/>
            <person name="Venter J.C."/>
        </authorList>
    </citation>
    <scope>NUCLEOTIDE SEQUENCE [LARGE SCALE GENOMIC DNA]</scope>
    <source>
        <strain evidence="1 2">PCC 7420</strain>
    </source>
</reference>
<proteinExistence type="predicted"/>
<accession>B4VRJ5</accession>